<feature type="chain" id="PRO_5034627127" evidence="2">
    <location>
        <begin position="27"/>
        <end position="201"/>
    </location>
</feature>
<protein>
    <submittedName>
        <fullName evidence="3">Uncharacterized protein</fullName>
    </submittedName>
</protein>
<accession>A0A8H6TDD4</accession>
<comment type="caution">
    <text evidence="3">The sequence shown here is derived from an EMBL/GenBank/DDBJ whole genome shotgun (WGS) entry which is preliminary data.</text>
</comment>
<organism evidence="3 4">
    <name type="scientific">Mycena indigotica</name>
    <dbReference type="NCBI Taxonomy" id="2126181"/>
    <lineage>
        <taxon>Eukaryota</taxon>
        <taxon>Fungi</taxon>
        <taxon>Dikarya</taxon>
        <taxon>Basidiomycota</taxon>
        <taxon>Agaricomycotina</taxon>
        <taxon>Agaricomycetes</taxon>
        <taxon>Agaricomycetidae</taxon>
        <taxon>Agaricales</taxon>
        <taxon>Marasmiineae</taxon>
        <taxon>Mycenaceae</taxon>
        <taxon>Mycena</taxon>
    </lineage>
</organism>
<evidence type="ECO:0000313" key="4">
    <source>
        <dbReference type="Proteomes" id="UP000636479"/>
    </source>
</evidence>
<dbReference type="AlphaFoldDB" id="A0A8H6TDD4"/>
<evidence type="ECO:0000313" key="3">
    <source>
        <dbReference type="EMBL" id="KAF7315229.1"/>
    </source>
</evidence>
<gene>
    <name evidence="3" type="ORF">MIND_00037300</name>
</gene>
<sequence length="201" mass="22183">MLAAHRLCSNLAAALFILSLHSFGNSTPLPPNNIPPAVQPPAYSIAVVVVMCVCLTIAILGIPVAVYLILQKRQRHFDNHVHKIDSSRPHPPIYVHLDSELPLMQQVQPAYRESLTPLQKSQIPGYLPRPLPRNVPVSAAPSDVASVKTHWRGQFSGSPEELDQLAEDLAKHYVLTNHAARAAHHGHRYSISLTGRSRAYQ</sequence>
<evidence type="ECO:0000256" key="1">
    <source>
        <dbReference type="SAM" id="Phobius"/>
    </source>
</evidence>
<keyword evidence="1" id="KW-0472">Membrane</keyword>
<proteinExistence type="predicted"/>
<dbReference type="GeneID" id="59339858"/>
<dbReference type="OrthoDB" id="3033882at2759"/>
<feature type="transmembrane region" description="Helical" evidence="1">
    <location>
        <begin position="42"/>
        <end position="70"/>
    </location>
</feature>
<name>A0A8H6TDD4_9AGAR</name>
<evidence type="ECO:0000256" key="2">
    <source>
        <dbReference type="SAM" id="SignalP"/>
    </source>
</evidence>
<reference evidence="3" key="1">
    <citation type="submission" date="2020-05" db="EMBL/GenBank/DDBJ databases">
        <title>Mycena genomes resolve the evolution of fungal bioluminescence.</title>
        <authorList>
            <person name="Tsai I.J."/>
        </authorList>
    </citation>
    <scope>NUCLEOTIDE SEQUENCE</scope>
    <source>
        <strain evidence="3">171206Taipei</strain>
    </source>
</reference>
<feature type="signal peptide" evidence="2">
    <location>
        <begin position="1"/>
        <end position="26"/>
    </location>
</feature>
<dbReference type="Proteomes" id="UP000636479">
    <property type="component" value="Unassembled WGS sequence"/>
</dbReference>
<dbReference type="RefSeq" id="XP_037225252.1">
    <property type="nucleotide sequence ID" value="XM_037357342.1"/>
</dbReference>
<keyword evidence="1" id="KW-1133">Transmembrane helix</keyword>
<keyword evidence="4" id="KW-1185">Reference proteome</keyword>
<keyword evidence="1" id="KW-0812">Transmembrane</keyword>
<keyword evidence="2" id="KW-0732">Signal</keyword>
<dbReference type="EMBL" id="JACAZF010000001">
    <property type="protein sequence ID" value="KAF7315229.1"/>
    <property type="molecule type" value="Genomic_DNA"/>
</dbReference>